<keyword evidence="4" id="KW-1185">Reference proteome</keyword>
<evidence type="ECO:0000313" key="4">
    <source>
        <dbReference type="Proteomes" id="UP000750502"/>
    </source>
</evidence>
<reference evidence="3" key="2">
    <citation type="submission" date="2020-10" db="EMBL/GenBank/DDBJ databases">
        <authorList>
            <person name="Peck L.D."/>
            <person name="Nowell R.W."/>
            <person name="Flood J."/>
            <person name="Ryan M.J."/>
            <person name="Barraclough T.G."/>
        </authorList>
    </citation>
    <scope>NUCLEOTIDE SEQUENCE</scope>
    <source>
        <strain evidence="3">IMI 127659i</strain>
    </source>
</reference>
<evidence type="ECO:0000256" key="1">
    <source>
        <dbReference type="SAM" id="MobiDB-lite"/>
    </source>
</evidence>
<proteinExistence type="predicted"/>
<evidence type="ECO:0000256" key="2">
    <source>
        <dbReference type="SAM" id="Phobius"/>
    </source>
</evidence>
<feature type="transmembrane region" description="Helical" evidence="2">
    <location>
        <begin position="1130"/>
        <end position="1148"/>
    </location>
</feature>
<dbReference type="OrthoDB" id="5361176at2759"/>
<feature type="region of interest" description="Disordered" evidence="1">
    <location>
        <begin position="367"/>
        <end position="392"/>
    </location>
</feature>
<keyword evidence="2" id="KW-1133">Transmembrane helix</keyword>
<evidence type="ECO:0008006" key="5">
    <source>
        <dbReference type="Google" id="ProtNLM"/>
    </source>
</evidence>
<dbReference type="Proteomes" id="UP000750502">
    <property type="component" value="Unassembled WGS sequence"/>
</dbReference>
<reference evidence="3" key="1">
    <citation type="journal article" date="2020" name="bioRxiv">
        <title>Historical genomics reveals the evolutionary mechanisms behind multiple outbreaks of the host-specific coffee wilt pathogen Fusarium xylarioides.</title>
        <authorList>
            <person name="Peck D."/>
            <person name="Nowell R.W."/>
            <person name="Flood J."/>
            <person name="Ryan M.J."/>
            <person name="Barraclough T.G."/>
        </authorList>
    </citation>
    <scope>NUCLEOTIDE SEQUENCE</scope>
    <source>
        <strain evidence="3">IMI 127659i</strain>
    </source>
</reference>
<dbReference type="AlphaFoldDB" id="A0A9P7HI19"/>
<name>A0A9P7HI19_9HYPO</name>
<dbReference type="InterPro" id="IPR002523">
    <property type="entry name" value="MgTranspt_CorA/ZnTranspt_ZntB"/>
</dbReference>
<feature type="compositionally biased region" description="Polar residues" evidence="1">
    <location>
        <begin position="634"/>
        <end position="647"/>
    </location>
</feature>
<gene>
    <name evidence="3" type="ORF">H9Q72_012136</name>
</gene>
<accession>A0A9P7HI19</accession>
<sequence length="1229" mass="141325">MEDSLRIRNLDFINPRNKYNEARETYEEYDSRQEQDCFIREHKIDAHEEDSSNPNRGKSVVLSISCFQDGGVSQFVKHPKSAYDYYTIKWNELALSKFEKTGNLKAILAYKLDLVPQGNIPPTVLVQDVSTAEKELASGHALTGKTLDPILTRNLEHILSVCSIPVTSQKTGKSAIAFTCGDIDGHRVATAASFYCFQFLLLAWKHFDSRMPSQGSSEEEPRYARTMRDRIRRVCEGHLIWLFQMEEKPFNFLCPHRWVNGESIENWEDNEYLPTKALVHTPFQIIKAGDFHETFQSIDASVKDSVRIAIAEWIKSIDHRNKLGLYAFPSYKKEETNNFYLTDHVMIWRAARSAEGLGLREELKVLTKTPSKKAPQKQHPAGRHISNQQSGQKYGRPKLYFADVVQSNILKRFTTENPVSKKRMIAVSRSPAQTRFLLRTKDASLFHAMNLGLFNKPGTKSGYDNWHNIIDVWKNTIDCQIAHEDNDDTWDEPLRLDENNEPALYESEVTRDTYWSVTFEVPYLLWKYFWPAKRTPPIRSDGITEPTKVGGHQPVTLGNNTHIPPTGSGEQQAAIKMTASSRGNSMKRTFPFNNMVDQDNIVELTDEWLYNEPTFFVSSQKSAIGNNDDDDVHGNTNTQESGSVSQHDVTEEDFDPYTDMEAYLKEDISYEFVDELQYEDVIYEFVDELQDEGGETPNQSSQSENSTMPASSLEFLGVMVDVPKSKHLKKSTRSLEDSIQEVTTRKILKRQMENGRTPEKAKKRFWGFFAKEPLANEICCATSPINYTSSNCNQEGQELVKDKELSVYQERHKSYDKFFSDDPAPTSNSWTTELHISFYGVDKTHSCKAIESTMEATKKDLLLLPGLEEGDSTQLSRVAMSFRFDGDFFDRYWTCWYLVADPGTETTKNTIVDEVNDLLEGELKEKKNVNLKKQPWRQRRILELLLFDKIICQMHSYANKILEQAKSGITKKTKDPGKISKKIREETEGLDYDEFVKQRKLFGNFQEALQAVQDDLNENLNIVDRWLNREKDRQGERPRWTFNDESRYRSIISKMVICNEHNIQELKRSHSKIKSFNDLLTKKVDTMRNDVDQRRADDIQRFTYVTVVFLPLGFATGVFSMSEAPASQTLVYMILVAIGALLTIYILLENMKRIEDIYKLVSKPVRKASETIISPMCLGLDLFTDKWDCLVQVWQGWMEVIGQCCNRRVKRPHPEEGTAEGGTPIASHD</sequence>
<protein>
    <recommendedName>
        <fullName evidence="5">Mg2+ transporter zinc transport protein</fullName>
    </recommendedName>
</protein>
<evidence type="ECO:0000313" key="3">
    <source>
        <dbReference type="EMBL" id="KAG5759736.1"/>
    </source>
</evidence>
<organism evidence="3 4">
    <name type="scientific">Fusarium xylarioides</name>
    <dbReference type="NCBI Taxonomy" id="221167"/>
    <lineage>
        <taxon>Eukaryota</taxon>
        <taxon>Fungi</taxon>
        <taxon>Dikarya</taxon>
        <taxon>Ascomycota</taxon>
        <taxon>Pezizomycotina</taxon>
        <taxon>Sordariomycetes</taxon>
        <taxon>Hypocreomycetidae</taxon>
        <taxon>Hypocreales</taxon>
        <taxon>Nectriaceae</taxon>
        <taxon>Fusarium</taxon>
        <taxon>Fusarium fujikuroi species complex</taxon>
    </lineage>
</organism>
<comment type="caution">
    <text evidence="3">The sequence shown here is derived from an EMBL/GenBank/DDBJ whole genome shotgun (WGS) entry which is preliminary data.</text>
</comment>
<dbReference type="Pfam" id="PF01544">
    <property type="entry name" value="CorA"/>
    <property type="match status" value="1"/>
</dbReference>
<keyword evidence="2" id="KW-0812">Transmembrane</keyword>
<dbReference type="EMBL" id="JADFTT010000620">
    <property type="protein sequence ID" value="KAG5759736.1"/>
    <property type="molecule type" value="Genomic_DNA"/>
</dbReference>
<dbReference type="Gene3D" id="1.20.58.340">
    <property type="entry name" value="Magnesium transport protein CorA, transmembrane region"/>
    <property type="match status" value="1"/>
</dbReference>
<keyword evidence="2" id="KW-0472">Membrane</keyword>
<feature type="region of interest" description="Disordered" evidence="1">
    <location>
        <begin position="621"/>
        <end position="654"/>
    </location>
</feature>
<feature type="compositionally biased region" description="Basic residues" evidence="1">
    <location>
        <begin position="370"/>
        <end position="382"/>
    </location>
</feature>